<evidence type="ECO:0000313" key="2">
    <source>
        <dbReference type="EMBL" id="SDK30771.1"/>
    </source>
</evidence>
<accession>A0A1G9AU18</accession>
<protein>
    <submittedName>
        <fullName evidence="2">Uncharacterized protein</fullName>
    </submittedName>
</protein>
<dbReference type="RefSeq" id="WP_093158696.1">
    <property type="nucleotide sequence ID" value="NZ_FNEK01000037.1"/>
</dbReference>
<dbReference type="STRING" id="571298.SAMN04488026_103711"/>
<proteinExistence type="predicted"/>
<organism evidence="2 3">
    <name type="scientific">Aliiruegeria lutimaris</name>
    <dbReference type="NCBI Taxonomy" id="571298"/>
    <lineage>
        <taxon>Bacteria</taxon>
        <taxon>Pseudomonadati</taxon>
        <taxon>Pseudomonadota</taxon>
        <taxon>Alphaproteobacteria</taxon>
        <taxon>Rhodobacterales</taxon>
        <taxon>Roseobacteraceae</taxon>
        <taxon>Aliiruegeria</taxon>
    </lineage>
</organism>
<reference evidence="2 3" key="1">
    <citation type="submission" date="2016-10" db="EMBL/GenBank/DDBJ databases">
        <authorList>
            <person name="de Groot N.N."/>
        </authorList>
    </citation>
    <scope>NUCLEOTIDE SEQUENCE [LARGE SCALE GENOMIC DNA]</scope>
    <source>
        <strain evidence="2 3">DSM 25294</strain>
    </source>
</reference>
<keyword evidence="3" id="KW-1185">Reference proteome</keyword>
<evidence type="ECO:0000256" key="1">
    <source>
        <dbReference type="SAM" id="SignalP"/>
    </source>
</evidence>
<dbReference type="Proteomes" id="UP000199382">
    <property type="component" value="Unassembled WGS sequence"/>
</dbReference>
<dbReference type="AlphaFoldDB" id="A0A1G9AU18"/>
<feature type="signal peptide" evidence="1">
    <location>
        <begin position="1"/>
        <end position="24"/>
    </location>
</feature>
<dbReference type="OrthoDB" id="7689766at2"/>
<name>A0A1G9AU18_9RHOB</name>
<gene>
    <name evidence="2" type="ORF">SAMN04488026_103711</name>
</gene>
<evidence type="ECO:0000313" key="3">
    <source>
        <dbReference type="Proteomes" id="UP000199382"/>
    </source>
</evidence>
<keyword evidence="1" id="KW-0732">Signal</keyword>
<feature type="chain" id="PRO_5011655512" evidence="1">
    <location>
        <begin position="25"/>
        <end position="148"/>
    </location>
</feature>
<dbReference type="EMBL" id="FNEK01000037">
    <property type="protein sequence ID" value="SDK30771.1"/>
    <property type="molecule type" value="Genomic_DNA"/>
</dbReference>
<sequence>MRRSVFLPSLLLLCATFFASSASADFVARNWMKAAPNPTRAGYFEVFQKATAGPSDYWCAAGEFVRYGLREHNTTRIYVVRGLGPSQARKGRHSVLFSYVKYDNIPDLSDKEKGYSVSISKPGYHLSAAHGSSFCRKSLQDFRKRGLL</sequence>